<proteinExistence type="predicted"/>
<reference evidence="1 2" key="1">
    <citation type="journal article" date="2014" name="ISME J.">
        <title>Ecophysiology of Thioploca ingrica as revealed by the complete genome sequence supplemented with proteomic evidence.</title>
        <authorList>
            <person name="Kojima H."/>
            <person name="Ogura Y."/>
            <person name="Yamamoto N."/>
            <person name="Togashi T."/>
            <person name="Mori H."/>
            <person name="Watanabe T."/>
            <person name="Nemoto F."/>
            <person name="Kurokawa K."/>
            <person name="Hayashi T."/>
            <person name="Fukui M."/>
        </authorList>
    </citation>
    <scope>NUCLEOTIDE SEQUENCE [LARGE SCALE GENOMIC DNA]</scope>
</reference>
<sequence length="146" mass="16994">MNKTIDYETDLYSWALHNAELLRQGRFAEIDAEHIAEELEDRGKSDRRALENRLIILVAHLLKWEHQPDHRSGSWEGSINEQRLRVNRLLRNNPGLKPYLPEAVANAYADALKLAAKDTHTSVNRFPSTCPYTLEQMLHEDFYPEN</sequence>
<dbReference type="Gene3D" id="1.20.1220.20">
    <property type="entry name" value="Uncharcterised protein PF01724"/>
    <property type="match status" value="1"/>
</dbReference>
<dbReference type="Pfam" id="PF01724">
    <property type="entry name" value="DUF29"/>
    <property type="match status" value="1"/>
</dbReference>
<dbReference type="InterPro" id="IPR002636">
    <property type="entry name" value="DUF29"/>
</dbReference>
<gene>
    <name evidence="1" type="ORF">THII_3408</name>
</gene>
<keyword evidence="2" id="KW-1185">Reference proteome</keyword>
<dbReference type="Proteomes" id="UP000031623">
    <property type="component" value="Chromosome"/>
</dbReference>
<accession>A0A090AQ28</accession>
<dbReference type="HOGENOM" id="CLU_116670_0_2_6"/>
<evidence type="ECO:0000313" key="1">
    <source>
        <dbReference type="EMBL" id="BAP57705.1"/>
    </source>
</evidence>
<evidence type="ECO:0000313" key="2">
    <source>
        <dbReference type="Proteomes" id="UP000031623"/>
    </source>
</evidence>
<dbReference type="STRING" id="40754.THII_3408"/>
<protein>
    <recommendedName>
        <fullName evidence="3">DUF29 domain-containing protein</fullName>
    </recommendedName>
</protein>
<dbReference type="EMBL" id="AP014633">
    <property type="protein sequence ID" value="BAP57705.1"/>
    <property type="molecule type" value="Genomic_DNA"/>
</dbReference>
<organism evidence="1 2">
    <name type="scientific">Thioploca ingrica</name>
    <dbReference type="NCBI Taxonomy" id="40754"/>
    <lineage>
        <taxon>Bacteria</taxon>
        <taxon>Pseudomonadati</taxon>
        <taxon>Pseudomonadota</taxon>
        <taxon>Gammaproteobacteria</taxon>
        <taxon>Thiotrichales</taxon>
        <taxon>Thiotrichaceae</taxon>
        <taxon>Thioploca</taxon>
    </lineage>
</organism>
<dbReference type="AlphaFoldDB" id="A0A090AQ28"/>
<name>A0A090AQ28_9GAMM</name>
<dbReference type="PANTHER" id="PTHR34235:SF4">
    <property type="entry name" value="SLR0291 PROTEIN"/>
    <property type="match status" value="1"/>
</dbReference>
<evidence type="ECO:0008006" key="3">
    <source>
        <dbReference type="Google" id="ProtNLM"/>
    </source>
</evidence>
<dbReference type="KEGG" id="tig:THII_3408"/>
<dbReference type="PANTHER" id="PTHR34235">
    <property type="entry name" value="SLR1203 PROTEIN-RELATED"/>
    <property type="match status" value="1"/>
</dbReference>